<dbReference type="InterPro" id="IPR055222">
    <property type="entry name" value="PRISE-like_Rossmann-fold"/>
</dbReference>
<evidence type="ECO:0000313" key="3">
    <source>
        <dbReference type="Proteomes" id="UP001271007"/>
    </source>
</evidence>
<dbReference type="EMBL" id="JAWDJX010000009">
    <property type="protein sequence ID" value="KAK3055204.1"/>
    <property type="molecule type" value="Genomic_DNA"/>
</dbReference>
<evidence type="ECO:0000259" key="1">
    <source>
        <dbReference type="Pfam" id="PF22917"/>
    </source>
</evidence>
<keyword evidence="3" id="KW-1185">Reference proteome</keyword>
<name>A0AAJ0DJC0_9PEZI</name>
<gene>
    <name evidence="2" type="ORF">LTR09_003757</name>
</gene>
<reference evidence="2" key="1">
    <citation type="submission" date="2023-04" db="EMBL/GenBank/DDBJ databases">
        <title>Black Yeasts Isolated from many extreme environments.</title>
        <authorList>
            <person name="Coleine C."/>
            <person name="Stajich J.E."/>
            <person name="Selbmann L."/>
        </authorList>
    </citation>
    <scope>NUCLEOTIDE SEQUENCE</scope>
    <source>
        <strain evidence="2">CCFEE 5312</strain>
    </source>
</reference>
<sequence>MASSNGNHLLVFGASGVSGWACVKEALSNPSKSTFDKVTGLTNRPLSLEESKLPQDSRLQLVSGIDLTGSVEDVVASMKQKIDGIETVTHVIFTAYIERPDYESLRAVNTDLLRTAISAVDQLAPKLQTVVLQTGGKAYGVEFKDKVEYNPPLKESAPRIPEPYYDKVFYYHQYDALKELSASRPWTFSEIRPDVIVGFTPGTNFMNCAQGLGLWLSLAREVHGAGAQISFPGTEASWNAKATDTFQDILGKMNIYAAVNHDKCGNGESFNCADGSVASWADKWPGICSWFGLEGTPPGENPYSAEEFVKEHRDTWRKLEEEHRLKEGIIDNFSWRFLYAITAMCDFDRQYDLSKARSVGFEETLDTVKGYTTSFERMREGKIIP</sequence>
<dbReference type="InterPro" id="IPR036291">
    <property type="entry name" value="NAD(P)-bd_dom_sf"/>
</dbReference>
<dbReference type="CDD" id="cd08948">
    <property type="entry name" value="5beta-POR_like_SDR_a"/>
    <property type="match status" value="1"/>
</dbReference>
<organism evidence="2 3">
    <name type="scientific">Extremus antarcticus</name>
    <dbReference type="NCBI Taxonomy" id="702011"/>
    <lineage>
        <taxon>Eukaryota</taxon>
        <taxon>Fungi</taxon>
        <taxon>Dikarya</taxon>
        <taxon>Ascomycota</taxon>
        <taxon>Pezizomycotina</taxon>
        <taxon>Dothideomycetes</taxon>
        <taxon>Dothideomycetidae</taxon>
        <taxon>Mycosphaerellales</taxon>
        <taxon>Extremaceae</taxon>
        <taxon>Extremus</taxon>
    </lineage>
</organism>
<dbReference type="AlphaFoldDB" id="A0AAJ0DJC0"/>
<protein>
    <recommendedName>
        <fullName evidence="1">PRISE-like Rossmann-fold domain-containing protein</fullName>
    </recommendedName>
</protein>
<dbReference type="PANTHER" id="PTHR32487:SF8">
    <property type="entry name" value="NAD-DEPENDENT EPIMERASE_DEHYDRATASE DOMAIN-CONTAINING PROTEIN"/>
    <property type="match status" value="1"/>
</dbReference>
<dbReference type="SUPFAM" id="SSF51735">
    <property type="entry name" value="NAD(P)-binding Rossmann-fold domains"/>
    <property type="match status" value="1"/>
</dbReference>
<feature type="domain" description="PRISE-like Rossmann-fold" evidence="1">
    <location>
        <begin position="10"/>
        <end position="385"/>
    </location>
</feature>
<dbReference type="Pfam" id="PF22917">
    <property type="entry name" value="PRISE"/>
    <property type="match status" value="1"/>
</dbReference>
<evidence type="ECO:0000313" key="2">
    <source>
        <dbReference type="EMBL" id="KAK3055204.1"/>
    </source>
</evidence>
<accession>A0AAJ0DJC0</accession>
<dbReference type="Gene3D" id="3.40.50.720">
    <property type="entry name" value="NAD(P)-binding Rossmann-like Domain"/>
    <property type="match status" value="1"/>
</dbReference>
<dbReference type="Proteomes" id="UP001271007">
    <property type="component" value="Unassembled WGS sequence"/>
</dbReference>
<proteinExistence type="predicted"/>
<dbReference type="PANTHER" id="PTHR32487">
    <property type="entry name" value="3-OXO-DELTA(4,5)-STEROID 5-BETA-REDUCTASE"/>
    <property type="match status" value="1"/>
</dbReference>
<comment type="caution">
    <text evidence="2">The sequence shown here is derived from an EMBL/GenBank/DDBJ whole genome shotgun (WGS) entry which is preliminary data.</text>
</comment>